<gene>
    <name evidence="1" type="ORF">GO493_05610</name>
</gene>
<evidence type="ECO:0000313" key="2">
    <source>
        <dbReference type="Proteomes" id="UP000461730"/>
    </source>
</evidence>
<dbReference type="AlphaFoldDB" id="A0A7K1U034"/>
<dbReference type="RefSeq" id="WP_157305109.1">
    <property type="nucleotide sequence ID" value="NZ_WRXN01000001.1"/>
</dbReference>
<protein>
    <submittedName>
        <fullName evidence="1">Uncharacterized protein</fullName>
    </submittedName>
</protein>
<organism evidence="1 2">
    <name type="scientific">Chitinophaga tropicalis</name>
    <dbReference type="NCBI Taxonomy" id="2683588"/>
    <lineage>
        <taxon>Bacteria</taxon>
        <taxon>Pseudomonadati</taxon>
        <taxon>Bacteroidota</taxon>
        <taxon>Chitinophagia</taxon>
        <taxon>Chitinophagales</taxon>
        <taxon>Chitinophagaceae</taxon>
        <taxon>Chitinophaga</taxon>
    </lineage>
</organism>
<proteinExistence type="predicted"/>
<dbReference type="Proteomes" id="UP000461730">
    <property type="component" value="Unassembled WGS sequence"/>
</dbReference>
<evidence type="ECO:0000313" key="1">
    <source>
        <dbReference type="EMBL" id="MVT07729.1"/>
    </source>
</evidence>
<reference evidence="1 2" key="1">
    <citation type="submission" date="2019-12" db="EMBL/GenBank/DDBJ databases">
        <title>Chitinophaga sp. strain ysch24 (GDMCC 1.1355), whole genome shotgun sequence.</title>
        <authorList>
            <person name="Zhang X."/>
        </authorList>
    </citation>
    <scope>NUCLEOTIDE SEQUENCE [LARGE SCALE GENOMIC DNA]</scope>
    <source>
        <strain evidence="2">ysch24</strain>
    </source>
</reference>
<dbReference type="EMBL" id="WRXN01000001">
    <property type="protein sequence ID" value="MVT07729.1"/>
    <property type="molecule type" value="Genomic_DNA"/>
</dbReference>
<comment type="caution">
    <text evidence="1">The sequence shown here is derived from an EMBL/GenBank/DDBJ whole genome shotgun (WGS) entry which is preliminary data.</text>
</comment>
<name>A0A7K1U034_9BACT</name>
<keyword evidence="2" id="KW-1185">Reference proteome</keyword>
<sequence length="395" mass="46182">MTFELKEINDWVHNTLLPEKLCDANYLHEQYANWMAGAKEQREKICEKFLAEAVAGADPQALQLYIQNHQKGAIILTELLYEYGTTPMPIPEEAKKLYQEVSAQLEIILVALQRFFPCYFDEHVPVTRAYGEQKMRLLMEKYKRISRILKNKQTDKQLLNIILDGLRDFIYGRERMVTYYRVAYYEQLLDMLLELSPDDVIADADCRVHEVLHSINFNDPAYVRYYGQLITGIVNIFERLPDKLEKLHWYRKCIRQQSCRPGAAFLINHRSLTEQMTSWLDEEITYLQAIHQLSQSPARNGSQPKWRQKIRLQLSVSELGILMQVLYRLPVTKRIQLTDLLRMVAETCSTIGTEEISVKSLRNKSYSIKDFPVASENVRRLLQRGADLITAELSR</sequence>
<accession>A0A7K1U034</accession>